<evidence type="ECO:0000256" key="1">
    <source>
        <dbReference type="ARBA" id="ARBA00022448"/>
    </source>
</evidence>
<keyword evidence="5 18" id="KW-1133">Transmembrane helix</keyword>
<evidence type="ECO:0000313" key="22">
    <source>
        <dbReference type="Proteomes" id="UP001176940"/>
    </source>
</evidence>
<keyword evidence="22" id="KW-1185">Reference proteome</keyword>
<keyword evidence="2" id="KW-1003">Cell membrane</keyword>
<name>A0ABN9LGL4_9NEOB</name>
<comment type="catalytic activity">
    <reaction evidence="14">
        <text>K(+)(in) = K(+)(out)</text>
        <dbReference type="Rhea" id="RHEA:29463"/>
        <dbReference type="ChEBI" id="CHEBI:29103"/>
    </reaction>
</comment>
<sequence length="428" mass="49737">MLVLDIVDDPATVRARRLGDRPQLLDMQIMCSTYMVFSIELDEKDQMLSIYCVYNRFWKDEFLTWDPMEYDNISLLSFPTDKIWMPDVQINEYLESEKATEHNFVYVNYTGLVNYQKAFRLAAMCRFSIYYFPFDQHNCTLSFQSQLHAELIFTQINFRRHPIYYVVNLIIPSAFLIIMDIVGFYIPPQSGERISFKITLLLGYSVFLVIVSETLPVSPQGTSVIAVYFLVCMALLVISLTESIVIVRLVNRKNIQSQVPKWLKKLILGNMTTWLHMKDKSRYFPPNIDSSDALQETGTTSTDTGVSRDRVQTTIRGTNHRFTDPAQMMLRSSDQDTCDELSKCSENGGSFVTSPVTVSITEQPEILRRILNEIVSLRQHLQREDDQENSKEWLLVAFVLDKFLFWVYLMVILIFAVCLATSWSHYYI</sequence>
<dbReference type="PANTHER" id="PTHR18945">
    <property type="entry name" value="NEUROTRANSMITTER GATED ION CHANNEL"/>
    <property type="match status" value="1"/>
</dbReference>
<keyword evidence="10" id="KW-0628">Postsynaptic cell membrane</keyword>
<evidence type="ECO:0000256" key="10">
    <source>
        <dbReference type="ARBA" id="ARBA00023257"/>
    </source>
</evidence>
<keyword evidence="9" id="KW-0675">Receptor</keyword>
<feature type="transmembrane region" description="Helical" evidence="18">
    <location>
        <begin position="198"/>
        <end position="219"/>
    </location>
</feature>
<dbReference type="InterPro" id="IPR036734">
    <property type="entry name" value="Neur_chan_lig-bd_sf"/>
</dbReference>
<dbReference type="InterPro" id="IPR006029">
    <property type="entry name" value="Neurotrans-gated_channel_TM"/>
</dbReference>
<dbReference type="InterPro" id="IPR038050">
    <property type="entry name" value="Neuro_actylchol_rec"/>
</dbReference>
<keyword evidence="4" id="KW-0732">Signal</keyword>
<dbReference type="InterPro" id="IPR049944">
    <property type="entry name" value="LGIC_TM_5-HT3"/>
</dbReference>
<dbReference type="Proteomes" id="UP001176940">
    <property type="component" value="Unassembled WGS sequence"/>
</dbReference>
<reference evidence="21" key="1">
    <citation type="submission" date="2023-07" db="EMBL/GenBank/DDBJ databases">
        <authorList>
            <person name="Stuckert A."/>
        </authorList>
    </citation>
    <scope>NUCLEOTIDE SEQUENCE</scope>
</reference>
<dbReference type="SUPFAM" id="SSF63712">
    <property type="entry name" value="Nicotinic receptor ligand binding domain-like"/>
    <property type="match status" value="1"/>
</dbReference>
<keyword evidence="12" id="KW-0407">Ion channel</keyword>
<accession>A0ABN9LGL4</accession>
<evidence type="ECO:0000256" key="18">
    <source>
        <dbReference type="SAM" id="Phobius"/>
    </source>
</evidence>
<evidence type="ECO:0000256" key="16">
    <source>
        <dbReference type="ARBA" id="ARBA00036634"/>
    </source>
</evidence>
<dbReference type="InterPro" id="IPR006202">
    <property type="entry name" value="Neur_chan_lig-bd"/>
</dbReference>
<evidence type="ECO:0000259" key="20">
    <source>
        <dbReference type="Pfam" id="PF02932"/>
    </source>
</evidence>
<dbReference type="PROSITE" id="PS00236">
    <property type="entry name" value="NEUROTR_ION_CHANNEL"/>
    <property type="match status" value="1"/>
</dbReference>
<evidence type="ECO:0000256" key="13">
    <source>
        <dbReference type="ARBA" id="ARBA00034104"/>
    </source>
</evidence>
<evidence type="ECO:0000256" key="4">
    <source>
        <dbReference type="ARBA" id="ARBA00022729"/>
    </source>
</evidence>
<comment type="function">
    <text evidence="17">Forms serotonin (5-hydroxytryptamine/5-HT3)-activated cation-selective channel complexes, which when activated cause fast, depolarizing responses in neurons.</text>
</comment>
<dbReference type="Pfam" id="PF02932">
    <property type="entry name" value="Neur_chan_memb"/>
    <property type="match status" value="1"/>
</dbReference>
<dbReference type="InterPro" id="IPR036719">
    <property type="entry name" value="Neuro-gated_channel_TM_sf"/>
</dbReference>
<feature type="transmembrane region" description="Helical" evidence="18">
    <location>
        <begin position="163"/>
        <end position="186"/>
    </location>
</feature>
<dbReference type="EMBL" id="CAUEEQ010017023">
    <property type="protein sequence ID" value="CAJ0940364.1"/>
    <property type="molecule type" value="Genomic_DNA"/>
</dbReference>
<evidence type="ECO:0000256" key="14">
    <source>
        <dbReference type="ARBA" id="ARBA00034430"/>
    </source>
</evidence>
<feature type="transmembrane region" description="Helical" evidence="18">
    <location>
        <begin position="225"/>
        <end position="247"/>
    </location>
</feature>
<evidence type="ECO:0008006" key="23">
    <source>
        <dbReference type="Google" id="ProtNLM"/>
    </source>
</evidence>
<evidence type="ECO:0000256" key="2">
    <source>
        <dbReference type="ARBA" id="ARBA00022475"/>
    </source>
</evidence>
<keyword evidence="8 18" id="KW-0472">Membrane</keyword>
<feature type="transmembrane region" description="Helical" evidence="18">
    <location>
        <begin position="403"/>
        <end position="426"/>
    </location>
</feature>
<gene>
    <name evidence="21" type="ORF">RIMI_LOCUS8542012</name>
</gene>
<evidence type="ECO:0000313" key="21">
    <source>
        <dbReference type="EMBL" id="CAJ0940364.1"/>
    </source>
</evidence>
<evidence type="ECO:0000256" key="8">
    <source>
        <dbReference type="ARBA" id="ARBA00023136"/>
    </source>
</evidence>
<keyword evidence="1" id="KW-0813">Transport</keyword>
<evidence type="ECO:0000256" key="15">
    <source>
        <dbReference type="ARBA" id="ARBA00036239"/>
    </source>
</evidence>
<dbReference type="InterPro" id="IPR018000">
    <property type="entry name" value="Neurotransmitter_ion_chnl_CS"/>
</dbReference>
<dbReference type="CDD" id="cd19063">
    <property type="entry name" value="LGIC_TM_5-HT3"/>
    <property type="match status" value="1"/>
</dbReference>
<evidence type="ECO:0000256" key="12">
    <source>
        <dbReference type="ARBA" id="ARBA00023303"/>
    </source>
</evidence>
<keyword evidence="7" id="KW-0406">Ion transport</keyword>
<dbReference type="SUPFAM" id="SSF90112">
    <property type="entry name" value="Neurotransmitter-gated ion-channel transmembrane pore"/>
    <property type="match status" value="1"/>
</dbReference>
<dbReference type="Pfam" id="PF02931">
    <property type="entry name" value="Neur_chan_LBD"/>
    <property type="match status" value="1"/>
</dbReference>
<keyword evidence="3 18" id="KW-0812">Transmembrane</keyword>
<comment type="catalytic activity">
    <reaction evidence="15">
        <text>Na(+)(in) = Na(+)(out)</text>
        <dbReference type="Rhea" id="RHEA:34963"/>
        <dbReference type="ChEBI" id="CHEBI:29101"/>
    </reaction>
</comment>
<comment type="caution">
    <text evidence="21">The sequence shown here is derived from an EMBL/GenBank/DDBJ whole genome shotgun (WGS) entry which is preliminary data.</text>
</comment>
<evidence type="ECO:0000256" key="3">
    <source>
        <dbReference type="ARBA" id="ARBA00022692"/>
    </source>
</evidence>
<evidence type="ECO:0000256" key="11">
    <source>
        <dbReference type="ARBA" id="ARBA00023286"/>
    </source>
</evidence>
<protein>
    <recommendedName>
        <fullName evidence="23">5-hydroxytryptamine receptor 3A</fullName>
    </recommendedName>
</protein>
<evidence type="ECO:0000256" key="5">
    <source>
        <dbReference type="ARBA" id="ARBA00022989"/>
    </source>
</evidence>
<evidence type="ECO:0000256" key="9">
    <source>
        <dbReference type="ARBA" id="ARBA00023170"/>
    </source>
</evidence>
<dbReference type="Gene3D" id="2.70.170.10">
    <property type="entry name" value="Neurotransmitter-gated ion-channel ligand-binding domain"/>
    <property type="match status" value="1"/>
</dbReference>
<evidence type="ECO:0000256" key="6">
    <source>
        <dbReference type="ARBA" id="ARBA00023018"/>
    </source>
</evidence>
<keyword evidence="6" id="KW-0770">Synapse</keyword>
<evidence type="ECO:0000259" key="19">
    <source>
        <dbReference type="Pfam" id="PF02931"/>
    </source>
</evidence>
<feature type="domain" description="Neurotransmitter-gated ion-channel transmembrane" evidence="20">
    <location>
        <begin position="169"/>
        <end position="418"/>
    </location>
</feature>
<feature type="domain" description="Neurotransmitter-gated ion-channel ligand-binding" evidence="19">
    <location>
        <begin position="27"/>
        <end position="150"/>
    </location>
</feature>
<keyword evidence="11" id="KW-1071">Ligand-gated ion channel</keyword>
<comment type="catalytic activity">
    <reaction evidence="16">
        <text>Ca(2+)(in) = Ca(2+)(out)</text>
        <dbReference type="Rhea" id="RHEA:29671"/>
        <dbReference type="ChEBI" id="CHEBI:29108"/>
    </reaction>
</comment>
<proteinExistence type="predicted"/>
<organism evidence="21 22">
    <name type="scientific">Ranitomeya imitator</name>
    <name type="common">mimic poison frog</name>
    <dbReference type="NCBI Taxonomy" id="111125"/>
    <lineage>
        <taxon>Eukaryota</taxon>
        <taxon>Metazoa</taxon>
        <taxon>Chordata</taxon>
        <taxon>Craniata</taxon>
        <taxon>Vertebrata</taxon>
        <taxon>Euteleostomi</taxon>
        <taxon>Amphibia</taxon>
        <taxon>Batrachia</taxon>
        <taxon>Anura</taxon>
        <taxon>Neobatrachia</taxon>
        <taxon>Hyloidea</taxon>
        <taxon>Dendrobatidae</taxon>
        <taxon>Dendrobatinae</taxon>
        <taxon>Ranitomeya</taxon>
    </lineage>
</organism>
<evidence type="ECO:0000256" key="7">
    <source>
        <dbReference type="ARBA" id="ARBA00023065"/>
    </source>
</evidence>
<dbReference type="InterPro" id="IPR006201">
    <property type="entry name" value="Neur_channel"/>
</dbReference>
<comment type="subcellular location">
    <subcellularLocation>
        <location evidence="13">Postsynaptic cell membrane</location>
        <topology evidence="13">Multi-pass membrane protein</topology>
    </subcellularLocation>
</comment>
<evidence type="ECO:0000256" key="17">
    <source>
        <dbReference type="ARBA" id="ARBA00037540"/>
    </source>
</evidence>
<dbReference type="Gene3D" id="1.20.58.390">
    <property type="entry name" value="Neurotransmitter-gated ion-channel transmembrane domain"/>
    <property type="match status" value="2"/>
</dbReference>